<protein>
    <submittedName>
        <fullName evidence="1">Uncharacterized protein</fullName>
    </submittedName>
</protein>
<accession>A0ABQ9HDM6</accession>
<keyword evidence="2" id="KW-1185">Reference proteome</keyword>
<organism evidence="1 2">
    <name type="scientific">Dryococelus australis</name>
    <dbReference type="NCBI Taxonomy" id="614101"/>
    <lineage>
        <taxon>Eukaryota</taxon>
        <taxon>Metazoa</taxon>
        <taxon>Ecdysozoa</taxon>
        <taxon>Arthropoda</taxon>
        <taxon>Hexapoda</taxon>
        <taxon>Insecta</taxon>
        <taxon>Pterygota</taxon>
        <taxon>Neoptera</taxon>
        <taxon>Polyneoptera</taxon>
        <taxon>Phasmatodea</taxon>
        <taxon>Verophasmatodea</taxon>
        <taxon>Anareolatae</taxon>
        <taxon>Phasmatidae</taxon>
        <taxon>Eurycanthinae</taxon>
        <taxon>Dryococelus</taxon>
    </lineage>
</organism>
<sequence>MVNWSFEIFKIISIRETHPRSPWLDGEDSQKHTIRGLRIKILKDCNTMFVKNSDTGLLGNGKNKSSEVANSVGGRNVRKRSFSRVARSPKCVLHPFSHHRPTLLIFSPPMQPAKVVFLSGGMRGRARRANKGVGFFSRGRAQQENTWLHAETHNRITAGVYFHPRGSRSQLRHSLCKGKCVKNKKQECDPVLGNPMPRLCSVEAANRKTTRSCTSVIMEQRRNANMGETRKSHDNPTTSGISSRFPRVVIRERRRWDSSPVPTCGNPTRARFPHVVIRERRRWDSSPVITCGNPGAAALGLEPGSHMTRARFPHVVIRERLRWDSSPVPTCGNPGAAALGLEPGSHMW</sequence>
<name>A0ABQ9HDM6_9NEOP</name>
<evidence type="ECO:0000313" key="2">
    <source>
        <dbReference type="Proteomes" id="UP001159363"/>
    </source>
</evidence>
<reference evidence="1 2" key="1">
    <citation type="submission" date="2023-02" db="EMBL/GenBank/DDBJ databases">
        <title>LHISI_Scaffold_Assembly.</title>
        <authorList>
            <person name="Stuart O.P."/>
            <person name="Cleave R."/>
            <person name="Magrath M.J.L."/>
            <person name="Mikheyev A.S."/>
        </authorList>
    </citation>
    <scope>NUCLEOTIDE SEQUENCE [LARGE SCALE GENOMIC DNA]</scope>
    <source>
        <strain evidence="1">Daus_M_001</strain>
        <tissue evidence="1">Leg muscle</tissue>
    </source>
</reference>
<gene>
    <name evidence="1" type="ORF">PR048_014231</name>
</gene>
<dbReference type="Proteomes" id="UP001159363">
    <property type="component" value="Chromosome 4"/>
</dbReference>
<comment type="caution">
    <text evidence="1">The sequence shown here is derived from an EMBL/GenBank/DDBJ whole genome shotgun (WGS) entry which is preliminary data.</text>
</comment>
<evidence type="ECO:0000313" key="1">
    <source>
        <dbReference type="EMBL" id="KAJ8882423.1"/>
    </source>
</evidence>
<proteinExistence type="predicted"/>
<dbReference type="EMBL" id="JARBHB010000005">
    <property type="protein sequence ID" value="KAJ8882423.1"/>
    <property type="molecule type" value="Genomic_DNA"/>
</dbReference>